<evidence type="ECO:0000313" key="2">
    <source>
        <dbReference type="Proteomes" id="UP000094801"/>
    </source>
</evidence>
<protein>
    <submittedName>
        <fullName evidence="1">Uncharacterized protein</fullName>
    </submittedName>
</protein>
<sequence>MRKMLFTCHTKQGSADAFFGKMLFSIGQDARVLFVDHQRQTAQHSTNGILTHNPKSPN</sequence>
<dbReference type="AlphaFoldDB" id="A0A1E4ST82"/>
<organism evidence="1 2">
    <name type="scientific">[Candida] arabinofermentans NRRL YB-2248</name>
    <dbReference type="NCBI Taxonomy" id="983967"/>
    <lineage>
        <taxon>Eukaryota</taxon>
        <taxon>Fungi</taxon>
        <taxon>Dikarya</taxon>
        <taxon>Ascomycota</taxon>
        <taxon>Saccharomycotina</taxon>
        <taxon>Pichiomycetes</taxon>
        <taxon>Pichiales</taxon>
        <taxon>Pichiaceae</taxon>
        <taxon>Ogataea</taxon>
        <taxon>Ogataea/Candida clade</taxon>
    </lineage>
</organism>
<dbReference type="EMBL" id="KV453876">
    <property type="protein sequence ID" value="ODV82714.1"/>
    <property type="molecule type" value="Genomic_DNA"/>
</dbReference>
<evidence type="ECO:0000313" key="1">
    <source>
        <dbReference type="EMBL" id="ODV82714.1"/>
    </source>
</evidence>
<accession>A0A1E4ST82</accession>
<proteinExistence type="predicted"/>
<gene>
    <name evidence="1" type="ORF">CANARDRAFT_30631</name>
</gene>
<name>A0A1E4ST82_9ASCO</name>
<keyword evidence="2" id="KW-1185">Reference proteome</keyword>
<reference evidence="2" key="1">
    <citation type="submission" date="2016-04" db="EMBL/GenBank/DDBJ databases">
        <title>Comparative genomics of biotechnologically important yeasts.</title>
        <authorList>
            <consortium name="DOE Joint Genome Institute"/>
            <person name="Riley R."/>
            <person name="Haridas S."/>
            <person name="Wolfe K.H."/>
            <person name="Lopes M.R."/>
            <person name="Hittinger C.T."/>
            <person name="Goker M."/>
            <person name="Salamov A."/>
            <person name="Wisecaver J."/>
            <person name="Long T.M."/>
            <person name="Aerts A.L."/>
            <person name="Barry K."/>
            <person name="Choi C."/>
            <person name="Clum A."/>
            <person name="Coughlan A.Y."/>
            <person name="Deshpande S."/>
            <person name="Douglass A.P."/>
            <person name="Hanson S.J."/>
            <person name="Klenk H.-P."/>
            <person name="Labutti K."/>
            <person name="Lapidus A."/>
            <person name="Lindquist E."/>
            <person name="Lipzen A."/>
            <person name="Meier-Kolthoff J.P."/>
            <person name="Ohm R.A."/>
            <person name="Otillar R.P."/>
            <person name="Pangilinan J."/>
            <person name="Peng Y."/>
            <person name="Rokas A."/>
            <person name="Rosa C.A."/>
            <person name="Scheuner C."/>
            <person name="Sibirny A.A."/>
            <person name="Slot J.C."/>
            <person name="Stielow J.B."/>
            <person name="Sun H."/>
            <person name="Kurtzman C.P."/>
            <person name="Blackwell M."/>
            <person name="Grigoriev I.V."/>
            <person name="Jeffries T.W."/>
        </authorList>
    </citation>
    <scope>NUCLEOTIDE SEQUENCE [LARGE SCALE GENOMIC DNA]</scope>
    <source>
        <strain evidence="2">NRRL YB-2248</strain>
    </source>
</reference>
<dbReference type="Proteomes" id="UP000094801">
    <property type="component" value="Unassembled WGS sequence"/>
</dbReference>